<reference evidence="2 3" key="1">
    <citation type="journal article" date="2010" name="Stand. Genomic Sci.">
        <title>Complete genome sequence of Arcanobacterium haemolyticum type strain (11018).</title>
        <authorList>
            <person name="Yasawong M."/>
            <person name="Teshima H."/>
            <person name="Lapidus A."/>
            <person name="Nolan M."/>
            <person name="Lucas S."/>
            <person name="Glavina Del Rio T."/>
            <person name="Tice H."/>
            <person name="Cheng J."/>
            <person name="Bruce D."/>
            <person name="Detter C."/>
            <person name="Tapia R."/>
            <person name="Han C."/>
            <person name="Goodwin L."/>
            <person name="Pitluck S."/>
            <person name="Liolios K."/>
            <person name="Ivanova N."/>
            <person name="Mavromatis K."/>
            <person name="Mikhailova N."/>
            <person name="Pati A."/>
            <person name="Chen A."/>
            <person name="Palaniappan K."/>
            <person name="Land M."/>
            <person name="Hauser L."/>
            <person name="Chang Y."/>
            <person name="Jeffries C."/>
            <person name="Rohde M."/>
            <person name="Sikorski J."/>
            <person name="Pukall R."/>
            <person name="Goker M."/>
            <person name="Woyke T."/>
            <person name="Bristow J."/>
            <person name="Eisen J."/>
            <person name="Markowitz V."/>
            <person name="Hugenholtz P."/>
            <person name="Kyrpides N."/>
            <person name="Klenk H."/>
        </authorList>
    </citation>
    <scope>NUCLEOTIDE SEQUENCE [LARGE SCALE GENOMIC DNA]</scope>
    <source>
        <strain evidence="3">ATCC 9345 / DSM 20595 / CCUG 17215 / LMG 16163 / NBRC 15585 / NCTC 8452 / 11018</strain>
    </source>
</reference>
<protein>
    <recommendedName>
        <fullName evidence="4">DUF2304 domain-containing protein</fullName>
    </recommendedName>
</protein>
<dbReference type="EMBL" id="CP002045">
    <property type="protein sequence ID" value="ADH91838.1"/>
    <property type="molecule type" value="Genomic_DNA"/>
</dbReference>
<dbReference type="HOGENOM" id="CLU_140283_0_0_11"/>
<dbReference type="InterPro" id="IPR019277">
    <property type="entry name" value="DUF2304"/>
</dbReference>
<evidence type="ECO:0000313" key="2">
    <source>
        <dbReference type="EMBL" id="ADH91838.1"/>
    </source>
</evidence>
<feature type="transmembrane region" description="Helical" evidence="1">
    <location>
        <begin position="72"/>
        <end position="89"/>
    </location>
</feature>
<sequence length="122" mass="13536">MSSGQILIKVILVTIFIVLALAIIVPRESARGLAIRRISWLLGIFLAIIAVIFPSMTDHVANFVGVGRGADLILYLSIVFFIGFAFATGSHMRKLDRKLTLLSRKYALLEAELRTDNHRLGE</sequence>
<organism evidence="2 3">
    <name type="scientific">Arcanobacterium haemolyticum (strain ATCC 9345 / DSM 20595 / CCM 5947 / CCUG 17215 / LMG 16163 / NBRC 15585 / NCTC 8452 / 11018)</name>
    <dbReference type="NCBI Taxonomy" id="644284"/>
    <lineage>
        <taxon>Bacteria</taxon>
        <taxon>Bacillati</taxon>
        <taxon>Actinomycetota</taxon>
        <taxon>Actinomycetes</taxon>
        <taxon>Actinomycetales</taxon>
        <taxon>Actinomycetaceae</taxon>
        <taxon>Arcanobacterium</taxon>
    </lineage>
</organism>
<dbReference type="eggNOG" id="COG2456">
    <property type="taxonomic scope" value="Bacteria"/>
</dbReference>
<dbReference type="KEGG" id="ahe:Arch_0073"/>
<dbReference type="Proteomes" id="UP000000376">
    <property type="component" value="Chromosome"/>
</dbReference>
<dbReference type="STRING" id="644284.Arch_0073"/>
<keyword evidence="1" id="KW-0472">Membrane</keyword>
<gene>
    <name evidence="2" type="ordered locus">Arch_0073</name>
</gene>
<keyword evidence="1" id="KW-1133">Transmembrane helix</keyword>
<dbReference type="OrthoDB" id="8904808at2"/>
<proteinExistence type="predicted"/>
<dbReference type="Pfam" id="PF10066">
    <property type="entry name" value="DUF2304"/>
    <property type="match status" value="1"/>
</dbReference>
<evidence type="ECO:0000256" key="1">
    <source>
        <dbReference type="SAM" id="Phobius"/>
    </source>
</evidence>
<keyword evidence="1" id="KW-0812">Transmembrane</keyword>
<name>D7BLN9_ARCHD</name>
<dbReference type="AlphaFoldDB" id="D7BLN9"/>
<accession>D7BLN9</accession>
<dbReference type="RefSeq" id="WP_013169336.1">
    <property type="nucleotide sequence ID" value="NC_014218.1"/>
</dbReference>
<feature type="transmembrane region" description="Helical" evidence="1">
    <location>
        <begin position="6"/>
        <end position="26"/>
    </location>
</feature>
<keyword evidence="3" id="KW-1185">Reference proteome</keyword>
<evidence type="ECO:0000313" key="3">
    <source>
        <dbReference type="Proteomes" id="UP000000376"/>
    </source>
</evidence>
<evidence type="ECO:0008006" key="4">
    <source>
        <dbReference type="Google" id="ProtNLM"/>
    </source>
</evidence>
<feature type="transmembrane region" description="Helical" evidence="1">
    <location>
        <begin position="38"/>
        <end position="57"/>
    </location>
</feature>